<gene>
    <name evidence="2" type="ordered locus">NP_4260A</name>
</gene>
<accession>A0A1U7EYE0</accession>
<sequence>MSEPEKKSSEAERESSRGRRSKVARLLDDYDMAGVGAELERQWTADEDRMSLRDLASYFNRQLLQQRLEAANVRPVDGEVANIYRILTDDDDVAEADKTRVRRRLERDGIDVETLENDFVTYQAIRTYLKSYRGAEYSPDETDPIEREITNLQKLRGRVDAATTGKLEQLGRSGDLDIGAFRTLVDIRVVCEDCGTQYEAVELLERGGCDCAQ</sequence>
<dbReference type="GeneID" id="3702013"/>
<dbReference type="Proteomes" id="UP000002698">
    <property type="component" value="Chromosome"/>
</dbReference>
<dbReference type="AlphaFoldDB" id="A0A1U7EYE0"/>
<dbReference type="EMBL" id="CR936257">
    <property type="protein sequence ID" value="CAI50221.1"/>
    <property type="molecule type" value="Genomic_DNA"/>
</dbReference>
<name>A0A1U7EYE0_NATPD</name>
<dbReference type="InterPro" id="IPR048925">
    <property type="entry name" value="RdfA"/>
</dbReference>
<protein>
    <submittedName>
        <fullName evidence="2">Uncharacterized protein</fullName>
    </submittedName>
</protein>
<dbReference type="eggNOG" id="arCOG02804">
    <property type="taxonomic scope" value="Archaea"/>
</dbReference>
<feature type="compositionally biased region" description="Basic and acidic residues" evidence="1">
    <location>
        <begin position="1"/>
        <end position="17"/>
    </location>
</feature>
<dbReference type="Pfam" id="PF21811">
    <property type="entry name" value="RdfA"/>
    <property type="match status" value="1"/>
</dbReference>
<evidence type="ECO:0000256" key="1">
    <source>
        <dbReference type="SAM" id="MobiDB-lite"/>
    </source>
</evidence>
<dbReference type="OrthoDB" id="304916at2157"/>
<dbReference type="STRING" id="348780.NP_4260A"/>
<evidence type="ECO:0000313" key="3">
    <source>
        <dbReference type="Proteomes" id="UP000002698"/>
    </source>
</evidence>
<dbReference type="KEGG" id="nph:NP_4260A"/>
<keyword evidence="3" id="KW-1185">Reference proteome</keyword>
<proteinExistence type="predicted"/>
<dbReference type="EnsemblBacteria" id="CAI50221">
    <property type="protein sequence ID" value="CAI50221"/>
    <property type="gene ID" value="NP_4260A"/>
</dbReference>
<dbReference type="HOGENOM" id="CLU_099321_0_0_2"/>
<evidence type="ECO:0000313" key="2">
    <source>
        <dbReference type="EMBL" id="CAI50221.1"/>
    </source>
</evidence>
<dbReference type="RefSeq" id="WP_011323837.1">
    <property type="nucleotide sequence ID" value="NC_007426.1"/>
</dbReference>
<organism evidence="2 3">
    <name type="scientific">Natronomonas pharaonis (strain ATCC 35678 / DSM 2160 / CIP 103997 / JCM 8858 / NBRC 14720 / NCIMB 2260 / Gabara)</name>
    <name type="common">Halobacterium pharaonis</name>
    <dbReference type="NCBI Taxonomy" id="348780"/>
    <lineage>
        <taxon>Archaea</taxon>
        <taxon>Methanobacteriati</taxon>
        <taxon>Methanobacteriota</taxon>
        <taxon>Stenosarchaea group</taxon>
        <taxon>Halobacteria</taxon>
        <taxon>Halobacteriales</taxon>
        <taxon>Natronomonadaceae</taxon>
        <taxon>Natronomonas</taxon>
    </lineage>
</organism>
<reference evidence="2 3" key="1">
    <citation type="journal article" date="2005" name="Genome Res.">
        <title>Living with two extremes: conclusions from the genome sequence of Natronomonas pharaonis.</title>
        <authorList>
            <person name="Falb M."/>
            <person name="Pfeiffer F."/>
            <person name="Palm P."/>
            <person name="Rodewald K."/>
            <person name="Hickmann V."/>
            <person name="Tittor J."/>
            <person name="Oesterhelt D."/>
        </authorList>
    </citation>
    <scope>NUCLEOTIDE SEQUENCE [LARGE SCALE GENOMIC DNA]</scope>
    <source>
        <strain evidence="3">ATCC 35678 / DSM 2160 / CIP 103997 / JCM 8858 / NBRC 14720 / NCIMB 2260 / Gabara</strain>
    </source>
</reference>
<feature type="region of interest" description="Disordered" evidence="1">
    <location>
        <begin position="1"/>
        <end position="21"/>
    </location>
</feature>